<evidence type="ECO:0000259" key="3">
    <source>
        <dbReference type="Pfam" id="PF22725"/>
    </source>
</evidence>
<evidence type="ECO:0000313" key="5">
    <source>
        <dbReference type="Proteomes" id="UP000030661"/>
    </source>
</evidence>
<dbReference type="GO" id="GO:0016491">
    <property type="term" value="F:oxidoreductase activity"/>
    <property type="evidence" value="ECO:0007669"/>
    <property type="project" value="UniProtKB-KW"/>
</dbReference>
<dbReference type="SUPFAM" id="SSF51735">
    <property type="entry name" value="NAD(P)-binding Rossmann-fold domains"/>
    <property type="match status" value="1"/>
</dbReference>
<dbReference type="InterPro" id="IPR036291">
    <property type="entry name" value="NAD(P)-bd_dom_sf"/>
</dbReference>
<evidence type="ECO:0000259" key="2">
    <source>
        <dbReference type="Pfam" id="PF01408"/>
    </source>
</evidence>
<sequence length="359" mass="40336">MEKKWKIAGINFEHAHIGDNLRMVFNHPNAEIVGICDESAERMESTIKNFNIPSERVFTDYRECMEKTTPDIVILCPATAKHSEWLQKIAPYRVHIIMEKPFADTLAAADAMIAPMKGTDKLFAINWPLAWYPAHVTAKRLINEGIVGDVLEVHFYDGNRGPLWHVADKVETTPEMVAREKPKTWFYKKAAGGGSLLDYLGYGVTLGTWYHGGKIPLEVTAIVDDPPDLEVDEHSITVARYAHGLSKFETRWGTFTDPWTYQPQPKCGFVIVGTAGTISSYDFEPTVRVQTRNKPQGEDLPVDTLQSPFQNPVQYMIHCIETGEPIRGPLSIEISRIGQQIVDAAVLSAEQKRTVQLSQ</sequence>
<dbReference type="eggNOG" id="COG0673">
    <property type="taxonomic scope" value="Bacteria"/>
</dbReference>
<dbReference type="Gene3D" id="3.40.50.720">
    <property type="entry name" value="NAD(P)-binding Rossmann-like Domain"/>
    <property type="match status" value="1"/>
</dbReference>
<evidence type="ECO:0000313" key="4">
    <source>
        <dbReference type="EMBL" id="GAK58160.1"/>
    </source>
</evidence>
<dbReference type="InterPro" id="IPR000683">
    <property type="entry name" value="Gfo/Idh/MocA-like_OxRdtase_N"/>
</dbReference>
<dbReference type="InterPro" id="IPR050463">
    <property type="entry name" value="Gfo/Idh/MocA_oxidrdct_glycsds"/>
</dbReference>
<dbReference type="Gene3D" id="3.30.360.10">
    <property type="entry name" value="Dihydrodipicolinate Reductase, domain 2"/>
    <property type="match status" value="1"/>
</dbReference>
<keyword evidence="5" id="KW-1185">Reference proteome</keyword>
<dbReference type="HOGENOM" id="CLU_023194_1_3_0"/>
<dbReference type="Proteomes" id="UP000030661">
    <property type="component" value="Unassembled WGS sequence"/>
</dbReference>
<dbReference type="STRING" id="1499967.U27_05133"/>
<reference evidence="4" key="1">
    <citation type="journal article" date="2015" name="PeerJ">
        <title>First genomic representation of candidate bacterial phylum KSB3 points to enhanced environmental sensing as a trigger of wastewater bulking.</title>
        <authorList>
            <person name="Sekiguchi Y."/>
            <person name="Ohashi A."/>
            <person name="Parks D.H."/>
            <person name="Yamauchi T."/>
            <person name="Tyson G.W."/>
            <person name="Hugenholtz P."/>
        </authorList>
    </citation>
    <scope>NUCLEOTIDE SEQUENCE [LARGE SCALE GENOMIC DNA]</scope>
</reference>
<feature type="domain" description="Gfo/Idh/MocA-like oxidoreductase N-terminal" evidence="2">
    <location>
        <begin position="22"/>
        <end position="124"/>
    </location>
</feature>
<dbReference type="SUPFAM" id="SSF55347">
    <property type="entry name" value="Glyceraldehyde-3-phosphate dehydrogenase-like, C-terminal domain"/>
    <property type="match status" value="1"/>
</dbReference>
<evidence type="ECO:0000256" key="1">
    <source>
        <dbReference type="ARBA" id="ARBA00023002"/>
    </source>
</evidence>
<dbReference type="GO" id="GO:0000166">
    <property type="term" value="F:nucleotide binding"/>
    <property type="evidence" value="ECO:0007669"/>
    <property type="project" value="InterPro"/>
</dbReference>
<dbReference type="PANTHER" id="PTHR43818">
    <property type="entry name" value="BCDNA.GH03377"/>
    <property type="match status" value="1"/>
</dbReference>
<proteinExistence type="predicted"/>
<organism evidence="4">
    <name type="scientific">Vecturithrix granuli</name>
    <dbReference type="NCBI Taxonomy" id="1499967"/>
    <lineage>
        <taxon>Bacteria</taxon>
        <taxon>Candidatus Moduliflexota</taxon>
        <taxon>Candidatus Vecturitrichia</taxon>
        <taxon>Candidatus Vecturitrichales</taxon>
        <taxon>Candidatus Vecturitrichaceae</taxon>
        <taxon>Candidatus Vecturithrix</taxon>
    </lineage>
</organism>
<gene>
    <name evidence="4" type="ORF">U27_05133</name>
</gene>
<protein>
    <submittedName>
        <fullName evidence="4">Probable glucose-fructose oxidoreductase</fullName>
    </submittedName>
</protein>
<dbReference type="PANTHER" id="PTHR43818:SF11">
    <property type="entry name" value="BCDNA.GH03377"/>
    <property type="match status" value="1"/>
</dbReference>
<feature type="domain" description="GFO/IDH/MocA-like oxidoreductase" evidence="3">
    <location>
        <begin position="136"/>
        <end position="278"/>
    </location>
</feature>
<dbReference type="Pfam" id="PF01408">
    <property type="entry name" value="GFO_IDH_MocA"/>
    <property type="match status" value="1"/>
</dbReference>
<dbReference type="EMBL" id="DF820467">
    <property type="protein sequence ID" value="GAK58160.1"/>
    <property type="molecule type" value="Genomic_DNA"/>
</dbReference>
<name>A0A081C0Q5_VECG1</name>
<dbReference type="Pfam" id="PF22725">
    <property type="entry name" value="GFO_IDH_MocA_C3"/>
    <property type="match status" value="1"/>
</dbReference>
<dbReference type="InterPro" id="IPR055170">
    <property type="entry name" value="GFO_IDH_MocA-like_dom"/>
</dbReference>
<accession>A0A081C0Q5</accession>
<dbReference type="AlphaFoldDB" id="A0A081C0Q5"/>
<keyword evidence="1" id="KW-0560">Oxidoreductase</keyword>